<dbReference type="PANTHER" id="PTHR12589:SF7">
    <property type="entry name" value="6-PYRUVOYL TETRAHYDROBIOPTERIN SYNTHASE"/>
    <property type="match status" value="1"/>
</dbReference>
<dbReference type="GO" id="GO:0006729">
    <property type="term" value="P:tetrahydrobiopterin biosynthetic process"/>
    <property type="evidence" value="ECO:0007669"/>
    <property type="project" value="UniProtKB-UniPathway"/>
</dbReference>
<dbReference type="OMA" id="CESWPAG"/>
<dbReference type="EC" id="4.2.3.12" evidence="4"/>
<reference evidence="9 10" key="1">
    <citation type="submission" date="2008-07" db="EMBL/GenBank/DDBJ databases">
        <authorList>
            <person name="El-Sayed N."/>
            <person name="Caler E."/>
            <person name="Inman J."/>
            <person name="Amedeo P."/>
            <person name="Hass B."/>
            <person name="Wortman J."/>
        </authorList>
    </citation>
    <scope>NUCLEOTIDE SEQUENCE [LARGE SCALE GENOMIC DNA]</scope>
    <source>
        <strain evidence="10">ATCC 50983 / TXsc</strain>
    </source>
</reference>
<evidence type="ECO:0000256" key="6">
    <source>
        <dbReference type="ARBA" id="ARBA00022833"/>
    </source>
</evidence>
<dbReference type="Gene3D" id="3.30.479.10">
    <property type="entry name" value="6-pyruvoyl tetrahydropterin synthase/QueD"/>
    <property type="match status" value="1"/>
</dbReference>
<dbReference type="FunCoup" id="C5KJI5">
    <property type="interactions" value="88"/>
</dbReference>
<keyword evidence="7" id="KW-0783">Tetrahydrobiopterin biosynthesis</keyword>
<sequence>HRGFRERLHGHNYTVKLRLTCESWPAGDDGYVIDFGILKKLLRSVCRSLNEHMIIPERSEVLDIDTTHLHVTATGKEQASVRITTNEGDEFLFPKDDCIILPIEFATAEELSEYVFTQIVAGLGTIPRERGLTELTVS</sequence>
<dbReference type="InParanoid" id="C5KJI5"/>
<accession>C5KJI5</accession>
<dbReference type="InterPro" id="IPR038418">
    <property type="entry name" value="6-PTP_synth/QueD_sf"/>
</dbReference>
<gene>
    <name evidence="9" type="ORF">Pmar_PMAR001369</name>
</gene>
<organism evidence="10">
    <name type="scientific">Perkinsus marinus (strain ATCC 50983 / TXsc)</name>
    <dbReference type="NCBI Taxonomy" id="423536"/>
    <lineage>
        <taxon>Eukaryota</taxon>
        <taxon>Sar</taxon>
        <taxon>Alveolata</taxon>
        <taxon>Perkinsozoa</taxon>
        <taxon>Perkinsea</taxon>
        <taxon>Perkinsida</taxon>
        <taxon>Perkinsidae</taxon>
        <taxon>Perkinsus</taxon>
    </lineage>
</organism>
<dbReference type="SUPFAM" id="SSF55620">
    <property type="entry name" value="Tetrahydrobiopterin biosynthesis enzymes-like"/>
    <property type="match status" value="1"/>
</dbReference>
<evidence type="ECO:0000256" key="8">
    <source>
        <dbReference type="ARBA" id="ARBA00023239"/>
    </source>
</evidence>
<dbReference type="Pfam" id="PF01242">
    <property type="entry name" value="PTPS"/>
    <property type="match status" value="1"/>
</dbReference>
<dbReference type="GO" id="GO:0003874">
    <property type="term" value="F:6-pyruvoyltetrahydropterin synthase activity"/>
    <property type="evidence" value="ECO:0007669"/>
    <property type="project" value="UniProtKB-EC"/>
</dbReference>
<dbReference type="PANTHER" id="PTHR12589">
    <property type="entry name" value="PYRUVOYL TETRAHYDROBIOPTERIN SYNTHASE"/>
    <property type="match status" value="1"/>
</dbReference>
<keyword evidence="5" id="KW-0479">Metal-binding</keyword>
<dbReference type="EMBL" id="GG673606">
    <property type="protein sequence ID" value="EER15319.1"/>
    <property type="molecule type" value="Genomic_DNA"/>
</dbReference>
<evidence type="ECO:0000256" key="1">
    <source>
        <dbReference type="ARBA" id="ARBA00001947"/>
    </source>
</evidence>
<evidence type="ECO:0000256" key="4">
    <source>
        <dbReference type="ARBA" id="ARBA00013100"/>
    </source>
</evidence>
<evidence type="ECO:0000313" key="9">
    <source>
        <dbReference type="EMBL" id="EER15319.1"/>
    </source>
</evidence>
<comment type="similarity">
    <text evidence="3">Belongs to the PTPS family.</text>
</comment>
<keyword evidence="8" id="KW-0456">Lyase</keyword>
<evidence type="ECO:0000256" key="2">
    <source>
        <dbReference type="ARBA" id="ARBA00005126"/>
    </source>
</evidence>
<protein>
    <recommendedName>
        <fullName evidence="4">6-pyruvoyltetrahydropterin synthase</fullName>
        <ecNumber evidence="4">4.2.3.12</ecNumber>
    </recommendedName>
</protein>
<evidence type="ECO:0000313" key="10">
    <source>
        <dbReference type="Proteomes" id="UP000007800"/>
    </source>
</evidence>
<comment type="cofactor">
    <cofactor evidence="1">
        <name>Zn(2+)</name>
        <dbReference type="ChEBI" id="CHEBI:29105"/>
    </cofactor>
</comment>
<dbReference type="GO" id="GO:0046872">
    <property type="term" value="F:metal ion binding"/>
    <property type="evidence" value="ECO:0007669"/>
    <property type="project" value="UniProtKB-KW"/>
</dbReference>
<name>C5KJI5_PERM5</name>
<feature type="non-terminal residue" evidence="9">
    <location>
        <position position="138"/>
    </location>
</feature>
<dbReference type="AlphaFoldDB" id="C5KJI5"/>
<keyword evidence="6" id="KW-0862">Zinc</keyword>
<comment type="pathway">
    <text evidence="2">Cofactor biosynthesis; tetrahydrobiopterin biosynthesis; tetrahydrobiopterin from 7,8-dihydroneopterin triphosphate: step 1/3.</text>
</comment>
<dbReference type="GeneID" id="9046048"/>
<dbReference type="InterPro" id="IPR007115">
    <property type="entry name" value="6-PTP_synth/QueD"/>
</dbReference>
<evidence type="ECO:0000256" key="3">
    <source>
        <dbReference type="ARBA" id="ARBA00009164"/>
    </source>
</evidence>
<proteinExistence type="inferred from homology"/>
<evidence type="ECO:0000256" key="7">
    <source>
        <dbReference type="ARBA" id="ARBA00023007"/>
    </source>
</evidence>
<dbReference type="Proteomes" id="UP000007800">
    <property type="component" value="Unassembled WGS sequence"/>
</dbReference>
<dbReference type="UniPathway" id="UPA00849">
    <property type="reaction ID" value="UER00819"/>
</dbReference>
<evidence type="ECO:0000256" key="5">
    <source>
        <dbReference type="ARBA" id="ARBA00022723"/>
    </source>
</evidence>
<dbReference type="RefSeq" id="XP_002783523.1">
    <property type="nucleotide sequence ID" value="XM_002783477.1"/>
</dbReference>
<feature type="non-terminal residue" evidence="9">
    <location>
        <position position="1"/>
    </location>
</feature>
<dbReference type="OrthoDB" id="14045at2759"/>
<keyword evidence="10" id="KW-1185">Reference proteome</keyword>